<name>A0AAW5REA0_AERME</name>
<gene>
    <name evidence="1" type="ORF">LZT28_02090</name>
</gene>
<evidence type="ECO:0008006" key="3">
    <source>
        <dbReference type="Google" id="ProtNLM"/>
    </source>
</evidence>
<accession>A0AAW5REA0</accession>
<proteinExistence type="predicted"/>
<reference evidence="1" key="1">
    <citation type="submission" date="2022-01" db="EMBL/GenBank/DDBJ databases">
        <title>Comparison of Fish pathogen Aeromonas spp.</title>
        <authorList>
            <person name="Dubey S."/>
            <person name="Sorum H."/>
            <person name="Munangandu H.M."/>
        </authorList>
    </citation>
    <scope>NUCLEOTIDE SEQUENCE</scope>
    <source>
        <strain evidence="1">SD/21-15</strain>
    </source>
</reference>
<dbReference type="EMBL" id="JAJVCY010000002">
    <property type="protein sequence ID" value="MCV3287049.1"/>
    <property type="molecule type" value="Genomic_DNA"/>
</dbReference>
<organism evidence="1 2">
    <name type="scientific">Aeromonas media</name>
    <dbReference type="NCBI Taxonomy" id="651"/>
    <lineage>
        <taxon>Bacteria</taxon>
        <taxon>Pseudomonadati</taxon>
        <taxon>Pseudomonadota</taxon>
        <taxon>Gammaproteobacteria</taxon>
        <taxon>Aeromonadales</taxon>
        <taxon>Aeromonadaceae</taxon>
        <taxon>Aeromonas</taxon>
    </lineage>
</organism>
<dbReference type="Proteomes" id="UP001208651">
    <property type="component" value="Unassembled WGS sequence"/>
</dbReference>
<comment type="caution">
    <text evidence="1">The sequence shown here is derived from an EMBL/GenBank/DDBJ whole genome shotgun (WGS) entry which is preliminary data.</text>
</comment>
<evidence type="ECO:0000313" key="2">
    <source>
        <dbReference type="Proteomes" id="UP001208651"/>
    </source>
</evidence>
<protein>
    <recommendedName>
        <fullName evidence="3">Type 4 fimbrial biogenesis protein PilX N-terminal domain-containing protein</fullName>
    </recommendedName>
</protein>
<dbReference type="AlphaFoldDB" id="A0AAW5REA0"/>
<dbReference type="RefSeq" id="WP_042649260.1">
    <property type="nucleotide sequence ID" value="NZ_CAWMGL010000106.1"/>
</dbReference>
<evidence type="ECO:0000313" key="1">
    <source>
        <dbReference type="EMBL" id="MCV3287049.1"/>
    </source>
</evidence>
<sequence length="566" mass="58376">MNKQKGMATLLTSVMLTVLVTLLVFWGARGSIIEQQSANNSYLTQVAFQNAEQGLALFYSNISAYLTANPSTQFDSALSSEQGTTNGAASGKFTVAYQIAADNVTATLTSTGSSIGGTTRKVSQRITFTAGGGIGPAALVSLGNINLGGSTTASSATAGGTITGDVGTGGSQSTATPNSSEFKVQLLDHTGNVLRDSAGNAITRGMTTDEYFIYYFGGFCPIAKAAYATDITKAVDCKPEAKASIAANPKGYICASNCGSKTEDDKIKTAYDTGKRIFWLTSGGIDHKYDMGTVVDPVLIFVMGMASGSNGVKINANSTIFGVFYVDVADTRLNIGCSCNAQDSVTAVTTSPRYVEVDDTSKPIYGDDTTKPIYTAVSTGGIKCTTNGGCTDSKGNTIPKNGRYTVTYQQKITGYQQMTVQQGTYTSAAIWGSIIYGLNSGQPAACTVAACAASSNKCTPLNTLLPTTAVGDQSICSYSAPAVSGTSDAPVEVEVLGDWNAGGSGNATFQGSVISSGNINVTGNATYLQNSTVVTNQIFGQGGGTGFTPKPPTLAVAQNSWSDMLN</sequence>